<organism evidence="2">
    <name type="scientific">Drosophila rhopaloa</name>
    <name type="common">Fruit fly</name>
    <dbReference type="NCBI Taxonomy" id="1041015"/>
    <lineage>
        <taxon>Eukaryota</taxon>
        <taxon>Metazoa</taxon>
        <taxon>Ecdysozoa</taxon>
        <taxon>Arthropoda</taxon>
        <taxon>Hexapoda</taxon>
        <taxon>Insecta</taxon>
        <taxon>Pterygota</taxon>
        <taxon>Neoptera</taxon>
        <taxon>Endopterygota</taxon>
        <taxon>Diptera</taxon>
        <taxon>Brachycera</taxon>
        <taxon>Muscomorpha</taxon>
        <taxon>Ephydroidea</taxon>
        <taxon>Drosophilidae</taxon>
        <taxon>Drosophila</taxon>
        <taxon>Sophophora</taxon>
    </lineage>
</organism>
<evidence type="ECO:0000313" key="2">
    <source>
        <dbReference type="RefSeq" id="XP_016977759.1"/>
    </source>
</evidence>
<dbReference type="RefSeq" id="XP_016977759.1">
    <property type="nucleotide sequence ID" value="XM_017122270.1"/>
</dbReference>
<proteinExistence type="predicted"/>
<dbReference type="OrthoDB" id="6424487at2759"/>
<sequence>METADSHWVDLEQQYKEREEAYRSKEASLKQKIGQLQDCLREDSRAATEKIQQLEEGEQALKTCLVRMTKEHRDLLTENRTLQCSMESVMAKMEMEAEHKMPLTEALETERRRSQALMDDLSFAKKVQQNTEDQLRQETDALRTQIFDIKKEYLHIEVTNSELKEEVGTLENKIRQMETQMKDSEERARCLEDELRTKDEQCQLMERKLGVIPEGYSLADELYDSPAKRAKKDEVPSLQAASQGLGVALLDLEGRDFELPLHKDFQAIACSVKHLADTLLSQSPSEVSLAKNQPDQWAGSEIEGISWATAQDALIN</sequence>
<dbReference type="AlphaFoldDB" id="A0A6P4EMC8"/>
<evidence type="ECO:0000256" key="1">
    <source>
        <dbReference type="SAM" id="Coils"/>
    </source>
</evidence>
<accession>A0A6P4EMC8</accession>
<protein>
    <submittedName>
        <fullName evidence="2">Nuclear distribution protein nudE homolog 1-like</fullName>
    </submittedName>
</protein>
<name>A0A6P4EMC8_DRORH</name>
<feature type="coiled-coil region" evidence="1">
    <location>
        <begin position="160"/>
        <end position="208"/>
    </location>
</feature>
<reference evidence="2" key="1">
    <citation type="submission" date="2025-08" db="UniProtKB">
        <authorList>
            <consortium name="RefSeq"/>
        </authorList>
    </citation>
    <scope>IDENTIFICATION</scope>
</reference>
<gene>
    <name evidence="2" type="primary">LOC108043524</name>
</gene>
<keyword evidence="1" id="KW-0175">Coiled coil</keyword>